<feature type="transmembrane region" description="Helical" evidence="6">
    <location>
        <begin position="362"/>
        <end position="382"/>
    </location>
</feature>
<accession>A0A370FG79</accession>
<feature type="transmembrane region" description="Helical" evidence="6">
    <location>
        <begin position="330"/>
        <end position="350"/>
    </location>
</feature>
<name>A0A370FG79_9BURK</name>
<comment type="subcellular location">
    <subcellularLocation>
        <location evidence="1">Cell membrane</location>
        <topology evidence="1">Multi-pass membrane protein</topology>
    </subcellularLocation>
</comment>
<dbReference type="InterPro" id="IPR050833">
    <property type="entry name" value="Poly_Biosynth_Transport"/>
</dbReference>
<feature type="transmembrane region" description="Helical" evidence="6">
    <location>
        <begin position="12"/>
        <end position="33"/>
    </location>
</feature>
<protein>
    <submittedName>
        <fullName evidence="7">O-antigen/teichoic acid export membrane protein</fullName>
    </submittedName>
</protein>
<keyword evidence="8" id="KW-1185">Reference proteome</keyword>
<feature type="transmembrane region" description="Helical" evidence="6">
    <location>
        <begin position="297"/>
        <end position="324"/>
    </location>
</feature>
<proteinExistence type="predicted"/>
<keyword evidence="3 6" id="KW-0812">Transmembrane</keyword>
<dbReference type="PANTHER" id="PTHR30250:SF26">
    <property type="entry name" value="PSMA PROTEIN"/>
    <property type="match status" value="1"/>
</dbReference>
<dbReference type="AlphaFoldDB" id="A0A370FG79"/>
<dbReference type="Proteomes" id="UP000255265">
    <property type="component" value="Unassembled WGS sequence"/>
</dbReference>
<feature type="transmembrane region" description="Helical" evidence="6">
    <location>
        <begin position="181"/>
        <end position="200"/>
    </location>
</feature>
<evidence type="ECO:0000313" key="7">
    <source>
        <dbReference type="EMBL" id="RDI24963.1"/>
    </source>
</evidence>
<feature type="transmembrane region" description="Helical" evidence="6">
    <location>
        <begin position="152"/>
        <end position="169"/>
    </location>
</feature>
<feature type="transmembrane region" description="Helical" evidence="6">
    <location>
        <begin position="388"/>
        <end position="407"/>
    </location>
</feature>
<dbReference type="PANTHER" id="PTHR30250">
    <property type="entry name" value="PST FAMILY PREDICTED COLANIC ACID TRANSPORTER"/>
    <property type="match status" value="1"/>
</dbReference>
<reference evidence="7 8" key="1">
    <citation type="submission" date="2018-07" db="EMBL/GenBank/DDBJ databases">
        <title>Genomic Encyclopedia of Type Strains, Phase IV (KMG-IV): sequencing the most valuable type-strain genomes for metagenomic binning, comparative biology and taxonomic classification.</title>
        <authorList>
            <person name="Goeker M."/>
        </authorList>
    </citation>
    <scope>NUCLEOTIDE SEQUENCE [LARGE SCALE GENOMIC DNA]</scope>
    <source>
        <strain evidence="7 8">DSM 21352</strain>
    </source>
</reference>
<evidence type="ECO:0000256" key="4">
    <source>
        <dbReference type="ARBA" id="ARBA00022989"/>
    </source>
</evidence>
<evidence type="ECO:0000256" key="1">
    <source>
        <dbReference type="ARBA" id="ARBA00004651"/>
    </source>
</evidence>
<evidence type="ECO:0000256" key="2">
    <source>
        <dbReference type="ARBA" id="ARBA00022475"/>
    </source>
</evidence>
<gene>
    <name evidence="7" type="ORF">DFR41_10411</name>
</gene>
<feature type="transmembrane region" description="Helical" evidence="6">
    <location>
        <begin position="115"/>
        <end position="132"/>
    </location>
</feature>
<keyword evidence="5 6" id="KW-0472">Membrane</keyword>
<feature type="transmembrane region" description="Helical" evidence="6">
    <location>
        <begin position="45"/>
        <end position="63"/>
    </location>
</feature>
<evidence type="ECO:0000256" key="6">
    <source>
        <dbReference type="SAM" id="Phobius"/>
    </source>
</evidence>
<evidence type="ECO:0000256" key="5">
    <source>
        <dbReference type="ARBA" id="ARBA00023136"/>
    </source>
</evidence>
<keyword evidence="2" id="KW-1003">Cell membrane</keyword>
<evidence type="ECO:0000256" key="3">
    <source>
        <dbReference type="ARBA" id="ARBA00022692"/>
    </source>
</evidence>
<dbReference type="GO" id="GO:0005886">
    <property type="term" value="C:plasma membrane"/>
    <property type="evidence" value="ECO:0007669"/>
    <property type="project" value="UniProtKB-SubCell"/>
</dbReference>
<feature type="transmembrane region" description="Helical" evidence="6">
    <location>
        <begin position="258"/>
        <end position="276"/>
    </location>
</feature>
<feature type="transmembrane region" description="Helical" evidence="6">
    <location>
        <begin position="221"/>
        <end position="246"/>
    </location>
</feature>
<sequence>MISDLYRRKSNAFWSLLDQGLVSASSFIINILLAKYLGLKEFSTFAIIQSYVLYFALIQNCFVSTPMLTDIPSAIDNTQKRNLTLGYLSYGHVLAIISATGLLVIAVIFEQVFENLALGFAALPAAAYAGCLQMQDCVRKAFYAEQRRAESFVINFIYLAPTVAAIYFLEISNALSINNFLYASMSCAVLSCMTGMRIYGAKVRVSGLQEVAKMSIKKGRHFFVASQFQWIASSGLVLFAASYLGPTAAGAFRAINNLLGPVNVAFQWLDNFLPVAGAKKYVAEGPISLDRYLRKSLLWGSLFIIILIIPLAIYSKNIVVIFFGQDFERYAHLIQIFCIYYWLGYIYRIKSYQLRILQREKILTIGSFCWSVFSVAPAIFLIPVLSDSGLVISMVIGEATALAYIFWRANKND</sequence>
<organism evidence="7 8">
    <name type="scientific">Pseudacidovorax intermedius</name>
    <dbReference type="NCBI Taxonomy" id="433924"/>
    <lineage>
        <taxon>Bacteria</taxon>
        <taxon>Pseudomonadati</taxon>
        <taxon>Pseudomonadota</taxon>
        <taxon>Betaproteobacteria</taxon>
        <taxon>Burkholderiales</taxon>
        <taxon>Comamonadaceae</taxon>
        <taxon>Pseudacidovorax</taxon>
    </lineage>
</organism>
<evidence type="ECO:0000313" key="8">
    <source>
        <dbReference type="Proteomes" id="UP000255265"/>
    </source>
</evidence>
<keyword evidence="4 6" id="KW-1133">Transmembrane helix</keyword>
<feature type="transmembrane region" description="Helical" evidence="6">
    <location>
        <begin position="84"/>
        <end position="109"/>
    </location>
</feature>
<dbReference type="EMBL" id="QQAV01000004">
    <property type="protein sequence ID" value="RDI24963.1"/>
    <property type="molecule type" value="Genomic_DNA"/>
</dbReference>
<comment type="caution">
    <text evidence="7">The sequence shown here is derived from an EMBL/GenBank/DDBJ whole genome shotgun (WGS) entry which is preliminary data.</text>
</comment>